<proteinExistence type="predicted"/>
<sequence length="10" mass="1140">MKLVIVCFST</sequence>
<name>A0A3L8DG58_OOCBI</name>
<protein>
    <submittedName>
        <fullName evidence="1">Uncharacterized protein</fullName>
    </submittedName>
</protein>
<reference evidence="1 2" key="1">
    <citation type="journal article" date="2018" name="Genome Res.">
        <title>The genomic architecture and molecular evolution of ant odorant receptors.</title>
        <authorList>
            <person name="McKenzie S.K."/>
            <person name="Kronauer D.J.C."/>
        </authorList>
    </citation>
    <scope>NUCLEOTIDE SEQUENCE [LARGE SCALE GENOMIC DNA]</scope>
    <source>
        <strain evidence="1">Clonal line C1</strain>
    </source>
</reference>
<dbReference type="Proteomes" id="UP000279307">
    <property type="component" value="Chromosome 8"/>
</dbReference>
<evidence type="ECO:0000313" key="2">
    <source>
        <dbReference type="Proteomes" id="UP000279307"/>
    </source>
</evidence>
<organism evidence="1 2">
    <name type="scientific">Ooceraea biroi</name>
    <name type="common">Clonal raider ant</name>
    <name type="synonym">Cerapachys biroi</name>
    <dbReference type="NCBI Taxonomy" id="2015173"/>
    <lineage>
        <taxon>Eukaryota</taxon>
        <taxon>Metazoa</taxon>
        <taxon>Ecdysozoa</taxon>
        <taxon>Arthropoda</taxon>
        <taxon>Hexapoda</taxon>
        <taxon>Insecta</taxon>
        <taxon>Pterygota</taxon>
        <taxon>Neoptera</taxon>
        <taxon>Endopterygota</taxon>
        <taxon>Hymenoptera</taxon>
        <taxon>Apocrita</taxon>
        <taxon>Aculeata</taxon>
        <taxon>Formicoidea</taxon>
        <taxon>Formicidae</taxon>
        <taxon>Dorylinae</taxon>
        <taxon>Ooceraea</taxon>
    </lineage>
</organism>
<accession>A0A3L8DG58</accession>
<gene>
    <name evidence="1" type="ORF">DMN91_007951</name>
</gene>
<comment type="caution">
    <text evidence="1">The sequence shown here is derived from an EMBL/GenBank/DDBJ whole genome shotgun (WGS) entry which is preliminary data.</text>
</comment>
<evidence type="ECO:0000313" key="1">
    <source>
        <dbReference type="EMBL" id="RLU19394.1"/>
    </source>
</evidence>
<dbReference type="EMBL" id="QOIP01000008">
    <property type="protein sequence ID" value="RLU19394.1"/>
    <property type="molecule type" value="Genomic_DNA"/>
</dbReference>